<dbReference type="EC" id="7.3.2.7" evidence="3"/>
<dbReference type="CDD" id="cd02035">
    <property type="entry name" value="ArsA"/>
    <property type="match status" value="2"/>
</dbReference>
<accession>A0A1E3X4Y1</accession>
<comment type="similarity">
    <text evidence="1">Belongs to the arsA ATPase family.</text>
</comment>
<sequence length="752" mass="85756">MGKTTSTTSSARFLARKYPQKKILVFSTDPAHSLSDSFAQEIGDEPISINGFENLYSMELNFKKVYEAFVREYEFELIEMAERSSYFGIKHMSNAAALLSYPTSFEFMVTIKLIELSNFKKFDLVMVDTAPTGHTLKFLELLNNVTGQFKALERSQERHRYILTRYYGGYKKDRVDKFLDMMKKEVEKLRAILRSHRAEFVVVTIAEEMAIWETKRLLEAIRFIIPNKNIIVNGLSYSELCPLCSSRKKEEENYLNEIASEFPNHNIIRMPLFPYEIRGRKLDEYAEFLQGRKPFEIEKVSLSLRNQGKEFPEIDGSMSSLDSARDGSRDGEPVEPLTINPEHSRRVDKLSDDRMDDFLDKENRFFLLFGGKGGVGKTTSAAATSVSIARNNPHKKVLVFSTDPAHSLADSFDLPITKRIALIEGFSNLWGLQIDPEDRLEEFRARYKRLVKEAFKPRLEDGGGTFSSTQSMVSHPFDKETILNLVSLAPLGLDEIMSLSDVVSEHSPDYDCTIIDTAPTGHLVKLLQRPEIVLTWFSKIIQGMKTYSGMMRSTFGVTRELLDARREIMKTLKILTNDTQTEFVVVTIAEFMGIYETERLVTDLENLKVASRYIIVNKILPPGKCPFCSGKRSEQLRYIEETHNKFPRFQVVETPLYPHEVRGVDGLIDFSKHMYHNGNIRESKKRYEGYEGIVPIYGQDAGTVPIYGKAELSSDEAEPPEAPLETTPRSDSVGRSRRIGTVPGSTSIEDRE</sequence>
<evidence type="ECO:0000256" key="3">
    <source>
        <dbReference type="ARBA" id="ARBA00066752"/>
    </source>
</evidence>
<dbReference type="InterPro" id="IPR025723">
    <property type="entry name" value="ArsA/GET3_ATPase-like"/>
</dbReference>
<dbReference type="GO" id="GO:0016887">
    <property type="term" value="F:ATP hydrolysis activity"/>
    <property type="evidence" value="ECO:0007669"/>
    <property type="project" value="InterPro"/>
</dbReference>
<proteinExistence type="inferred from homology"/>
<feature type="domain" description="ArsA/GET3 Anion-transporting ATPase-like" evidence="5">
    <location>
        <begin position="366"/>
        <end position="675"/>
    </location>
</feature>
<feature type="region of interest" description="Disordered" evidence="4">
    <location>
        <begin position="311"/>
        <end position="346"/>
    </location>
</feature>
<feature type="compositionally biased region" description="Polar residues" evidence="4">
    <location>
        <begin position="743"/>
        <end position="752"/>
    </location>
</feature>
<dbReference type="EMBL" id="MAYW01000199">
    <property type="protein sequence ID" value="ODS30609.1"/>
    <property type="molecule type" value="Genomic_DNA"/>
</dbReference>
<dbReference type="GO" id="GO:0015446">
    <property type="term" value="F:ATPase-coupled arsenite transmembrane transporter activity"/>
    <property type="evidence" value="ECO:0007669"/>
    <property type="project" value="UniProtKB-EC"/>
</dbReference>
<dbReference type="SUPFAM" id="SSF52540">
    <property type="entry name" value="P-loop containing nucleoside triphosphate hydrolases"/>
    <property type="match status" value="2"/>
</dbReference>
<dbReference type="GO" id="GO:0005524">
    <property type="term" value="F:ATP binding"/>
    <property type="evidence" value="ECO:0007669"/>
    <property type="project" value="InterPro"/>
</dbReference>
<dbReference type="InterPro" id="IPR016300">
    <property type="entry name" value="ATPase_ArsA/GET3"/>
</dbReference>
<dbReference type="AlphaFoldDB" id="A0A1E3X4Y1"/>
<feature type="region of interest" description="Disordered" evidence="4">
    <location>
        <begin position="709"/>
        <end position="752"/>
    </location>
</feature>
<dbReference type="InterPro" id="IPR027417">
    <property type="entry name" value="P-loop_NTPase"/>
</dbReference>
<feature type="domain" description="ArsA/GET3 Anion-transporting ATPase-like" evidence="5">
    <location>
        <begin position="2"/>
        <end position="289"/>
    </location>
</feature>
<organism evidence="6 7">
    <name type="scientific">Candidatus Scalindua rubra</name>
    <dbReference type="NCBI Taxonomy" id="1872076"/>
    <lineage>
        <taxon>Bacteria</taxon>
        <taxon>Pseudomonadati</taxon>
        <taxon>Planctomycetota</taxon>
        <taxon>Candidatus Brocadiia</taxon>
        <taxon>Candidatus Brocadiales</taxon>
        <taxon>Candidatus Scalinduaceae</taxon>
        <taxon>Candidatus Scalindua</taxon>
    </lineage>
</organism>
<protein>
    <recommendedName>
        <fullName evidence="3">arsenite-transporting ATPase</fullName>
        <ecNumber evidence="3">7.3.2.7</ecNumber>
    </recommendedName>
</protein>
<dbReference type="Gene3D" id="3.40.50.300">
    <property type="entry name" value="P-loop containing nucleotide triphosphate hydrolases"/>
    <property type="match status" value="2"/>
</dbReference>
<dbReference type="PANTHER" id="PTHR10803">
    <property type="entry name" value="ARSENICAL PUMP-DRIVING ATPASE ARSENITE-TRANSLOCATING ATPASE"/>
    <property type="match status" value="1"/>
</dbReference>
<dbReference type="NCBIfam" id="TIGR00345">
    <property type="entry name" value="GET3_arsA_TRC40"/>
    <property type="match status" value="2"/>
</dbReference>
<dbReference type="Proteomes" id="UP000094056">
    <property type="component" value="Unassembled WGS sequence"/>
</dbReference>
<evidence type="ECO:0000256" key="2">
    <source>
        <dbReference type="ARBA" id="ARBA00052296"/>
    </source>
</evidence>
<gene>
    <name evidence="6" type="ORF">SCARUB_04278</name>
</gene>
<dbReference type="GO" id="GO:0071816">
    <property type="term" value="P:tail-anchored membrane protein insertion into ER membrane"/>
    <property type="evidence" value="ECO:0007669"/>
    <property type="project" value="TreeGrafter"/>
</dbReference>
<comment type="catalytic activity">
    <reaction evidence="2">
        <text>arsenite(in) + ATP + H2O = arsenite(out) + ADP + phosphate + H(+)</text>
        <dbReference type="Rhea" id="RHEA:11348"/>
        <dbReference type="ChEBI" id="CHEBI:15377"/>
        <dbReference type="ChEBI" id="CHEBI:15378"/>
        <dbReference type="ChEBI" id="CHEBI:29242"/>
        <dbReference type="ChEBI" id="CHEBI:30616"/>
        <dbReference type="ChEBI" id="CHEBI:43474"/>
        <dbReference type="ChEBI" id="CHEBI:456216"/>
        <dbReference type="EC" id="7.3.2.7"/>
    </reaction>
</comment>
<evidence type="ECO:0000313" key="7">
    <source>
        <dbReference type="Proteomes" id="UP000094056"/>
    </source>
</evidence>
<evidence type="ECO:0000256" key="4">
    <source>
        <dbReference type="SAM" id="MobiDB-lite"/>
    </source>
</evidence>
<feature type="compositionally biased region" description="Basic and acidic residues" evidence="4">
    <location>
        <begin position="323"/>
        <end position="332"/>
    </location>
</feature>
<dbReference type="Pfam" id="PF02374">
    <property type="entry name" value="ArsA_ATPase"/>
    <property type="match status" value="2"/>
</dbReference>
<name>A0A1E3X4Y1_9BACT</name>
<comment type="caution">
    <text evidence="6">The sequence shown here is derived from an EMBL/GenBank/DDBJ whole genome shotgun (WGS) entry which is preliminary data.</text>
</comment>
<dbReference type="PANTHER" id="PTHR10803:SF3">
    <property type="entry name" value="ATPASE GET3"/>
    <property type="match status" value="1"/>
</dbReference>
<reference evidence="6 7" key="1">
    <citation type="submission" date="2016-07" db="EMBL/GenBank/DDBJ databases">
        <title>Draft genome of Scalindua rubra, obtained from a brine-seawater interface in the Red Sea, sheds light on salt adaptation in anammox bacteria.</title>
        <authorList>
            <person name="Speth D.R."/>
            <person name="Lagkouvardos I."/>
            <person name="Wang Y."/>
            <person name="Qian P.-Y."/>
            <person name="Dutilh B.E."/>
            <person name="Jetten M.S."/>
        </authorList>
    </citation>
    <scope>NUCLEOTIDE SEQUENCE [LARGE SCALE GENOMIC DNA]</scope>
    <source>
        <strain evidence="6">BSI-1</strain>
    </source>
</reference>
<evidence type="ECO:0000256" key="1">
    <source>
        <dbReference type="ARBA" id="ARBA00011040"/>
    </source>
</evidence>
<evidence type="ECO:0000259" key="5">
    <source>
        <dbReference type="Pfam" id="PF02374"/>
    </source>
</evidence>
<evidence type="ECO:0000313" key="6">
    <source>
        <dbReference type="EMBL" id="ODS30609.1"/>
    </source>
</evidence>
<dbReference type="PATRIC" id="fig|1872076.5.peg.5114"/>